<dbReference type="GO" id="GO:0004668">
    <property type="term" value="F:protein-arginine deiminase activity"/>
    <property type="evidence" value="ECO:0007669"/>
    <property type="project" value="InterPro"/>
</dbReference>
<reference evidence="2 3" key="1">
    <citation type="submission" date="2018-06" db="EMBL/GenBank/DDBJ databases">
        <authorList>
            <consortium name="Pathogen Informatics"/>
            <person name="Doyle S."/>
        </authorList>
    </citation>
    <scope>NUCLEOTIDE SEQUENCE [LARGE SCALE GENOMIC DNA]</scope>
    <source>
        <strain evidence="2 3">NCTC12714</strain>
    </source>
</reference>
<gene>
    <name evidence="2" type="primary">aguA</name>
    <name evidence="2" type="ORF">NCTC12714_00533</name>
</gene>
<dbReference type="GO" id="GO:0009446">
    <property type="term" value="P:putrescine biosynthetic process"/>
    <property type="evidence" value="ECO:0007669"/>
    <property type="project" value="InterPro"/>
</dbReference>
<proteinExistence type="predicted"/>
<dbReference type="PANTHER" id="PTHR31377:SF0">
    <property type="entry name" value="AGMATINE DEIMINASE-RELATED"/>
    <property type="match status" value="1"/>
</dbReference>
<organism evidence="2 3">
    <name type="scientific">Helicobacter muridarum</name>
    <dbReference type="NCBI Taxonomy" id="216"/>
    <lineage>
        <taxon>Bacteria</taxon>
        <taxon>Pseudomonadati</taxon>
        <taxon>Campylobacterota</taxon>
        <taxon>Epsilonproteobacteria</taxon>
        <taxon>Campylobacterales</taxon>
        <taxon>Helicobacteraceae</taxon>
        <taxon>Helicobacter</taxon>
    </lineage>
</organism>
<dbReference type="SUPFAM" id="SSF55909">
    <property type="entry name" value="Pentein"/>
    <property type="match status" value="2"/>
</dbReference>
<accession>A0A377PSZ3</accession>
<dbReference type="Gene3D" id="3.75.10.10">
    <property type="entry name" value="L-arginine/glycine Amidinotransferase, Chain A"/>
    <property type="match status" value="1"/>
</dbReference>
<protein>
    <submittedName>
        <fullName evidence="2">Deiminase</fullName>
        <ecNumber evidence="2">3.5.3.12</ecNumber>
    </submittedName>
</protein>
<dbReference type="InterPro" id="IPR007466">
    <property type="entry name" value="Peptidyl-Arg-deiminase_porph"/>
</dbReference>
<evidence type="ECO:0000313" key="2">
    <source>
        <dbReference type="EMBL" id="STQ85745.1"/>
    </source>
</evidence>
<evidence type="ECO:0000256" key="1">
    <source>
        <dbReference type="ARBA" id="ARBA00022801"/>
    </source>
</evidence>
<keyword evidence="3" id="KW-1185">Reference proteome</keyword>
<dbReference type="GO" id="GO:0047632">
    <property type="term" value="F:agmatine deiminase activity"/>
    <property type="evidence" value="ECO:0007669"/>
    <property type="project" value="UniProtKB-EC"/>
</dbReference>
<name>A0A377PSZ3_9HELI</name>
<sequence length="423" mass="48400">MLGILSKLQGFIMFAEWEEQKGIVLIYPHRFCDFAPMIDEVQKCYDNIIAEVLKVEDLILILHPKDLESKKRVRELLQSFDTSKHQCHCVEIESNDIWARDCMPISIKMQKTQTIGNITNAMLNKANLTSEKLGLLGKIVEQDNESEEKAICEFANFGFNGWGLKYPANLDNQINNKLKKLGFFLNMKLRDIVLEGGSIDSNGSGLLLTTTQCLLESNRNPHLTKEQIENKLKDYLNVSNVLWLTRGFLEGDNTTDGHIDTLARFISEDTIAYVQCSDSNNSHFIELNAMERELEDLAKVYDLRLVALPLCVFWQELEESKNNQESSLKDSSQNKRSEVSMRSWKIESISTDCKTKRYLPASYINFLFLNNKHLLLPIYNKPTDSIALETLQRALPNYNIITIDCTALITQEGSLHCASMQFH</sequence>
<keyword evidence="1 2" id="KW-0378">Hydrolase</keyword>
<dbReference type="AlphaFoldDB" id="A0A377PSZ3"/>
<dbReference type="EMBL" id="UGJE01000002">
    <property type="protein sequence ID" value="STQ85745.1"/>
    <property type="molecule type" value="Genomic_DNA"/>
</dbReference>
<dbReference type="PANTHER" id="PTHR31377">
    <property type="entry name" value="AGMATINE DEIMINASE-RELATED"/>
    <property type="match status" value="1"/>
</dbReference>
<dbReference type="Proteomes" id="UP000255139">
    <property type="component" value="Unassembled WGS sequence"/>
</dbReference>
<dbReference type="EC" id="3.5.3.12" evidence="2"/>
<evidence type="ECO:0000313" key="3">
    <source>
        <dbReference type="Proteomes" id="UP000255139"/>
    </source>
</evidence>
<dbReference type="Pfam" id="PF04371">
    <property type="entry name" value="PAD_porph"/>
    <property type="match status" value="1"/>
</dbReference>